<dbReference type="GO" id="GO:0061630">
    <property type="term" value="F:ubiquitin protein ligase activity"/>
    <property type="evidence" value="ECO:0007669"/>
    <property type="project" value="UniProtKB-EC"/>
</dbReference>
<evidence type="ECO:0000313" key="16">
    <source>
        <dbReference type="EMBL" id="KAG6947007.1"/>
    </source>
</evidence>
<dbReference type="SMART" id="SM00220">
    <property type="entry name" value="S_TKc"/>
    <property type="match status" value="1"/>
</dbReference>
<dbReference type="CDD" id="cd16663">
    <property type="entry name" value="RING-Ubox_PPIL2"/>
    <property type="match status" value="1"/>
</dbReference>
<evidence type="ECO:0008006" key="18">
    <source>
        <dbReference type="Google" id="ProtNLM"/>
    </source>
</evidence>
<dbReference type="InterPro" id="IPR003613">
    <property type="entry name" value="Ubox_domain"/>
</dbReference>
<keyword evidence="11" id="KW-0067">ATP-binding</keyword>
<dbReference type="Proteomes" id="UP000688947">
    <property type="component" value="Unassembled WGS sequence"/>
</dbReference>
<reference evidence="16" key="1">
    <citation type="submission" date="2021-01" db="EMBL/GenBank/DDBJ databases">
        <title>Phytophthora aleatoria, a newly-described species from Pinus radiata is distinct from Phytophthora cactorum isolates based on comparative genomics.</title>
        <authorList>
            <person name="Mcdougal R."/>
            <person name="Panda P."/>
            <person name="Williams N."/>
            <person name="Studholme D.J."/>
        </authorList>
    </citation>
    <scope>NUCLEOTIDE SEQUENCE</scope>
    <source>
        <strain evidence="16">NZFS 3830</strain>
    </source>
</reference>
<feature type="binding site" evidence="11">
    <location>
        <position position="616"/>
    </location>
    <ligand>
        <name>ATP</name>
        <dbReference type="ChEBI" id="CHEBI:30616"/>
    </ligand>
</feature>
<dbReference type="CDD" id="cd01923">
    <property type="entry name" value="cyclophilin_RING"/>
    <property type="match status" value="1"/>
</dbReference>
<dbReference type="InterPro" id="IPR026951">
    <property type="entry name" value="PPIL2_U-box_dom"/>
</dbReference>
<dbReference type="InterPro" id="IPR020892">
    <property type="entry name" value="Cyclophilin-type_PPIase_CS"/>
</dbReference>
<dbReference type="GO" id="GO:0005524">
    <property type="term" value="F:ATP binding"/>
    <property type="evidence" value="ECO:0007669"/>
    <property type="project" value="UniProtKB-UniRule"/>
</dbReference>
<dbReference type="FunFam" id="3.30.40.10:FF:000079">
    <property type="entry name" value="Peptidyl-prolyl cis-trans isomerase 2"/>
    <property type="match status" value="1"/>
</dbReference>
<feature type="region of interest" description="Disordered" evidence="12">
    <location>
        <begin position="879"/>
        <end position="915"/>
    </location>
</feature>
<dbReference type="PROSITE" id="PS51698">
    <property type="entry name" value="U_BOX"/>
    <property type="match status" value="1"/>
</dbReference>
<keyword evidence="11" id="KW-0547">Nucleotide-binding</keyword>
<evidence type="ECO:0000256" key="12">
    <source>
        <dbReference type="SAM" id="MobiDB-lite"/>
    </source>
</evidence>
<dbReference type="InterPro" id="IPR002130">
    <property type="entry name" value="Cyclophilin-type_PPIase_dom"/>
</dbReference>
<organism evidence="16 17">
    <name type="scientific">Phytophthora cactorum</name>
    <dbReference type="NCBI Taxonomy" id="29920"/>
    <lineage>
        <taxon>Eukaryota</taxon>
        <taxon>Sar</taxon>
        <taxon>Stramenopiles</taxon>
        <taxon>Oomycota</taxon>
        <taxon>Peronosporomycetes</taxon>
        <taxon>Peronosporales</taxon>
        <taxon>Peronosporaceae</taxon>
        <taxon>Phytophthora</taxon>
    </lineage>
</organism>
<evidence type="ECO:0000256" key="8">
    <source>
        <dbReference type="ARBA" id="ARBA00023110"/>
    </source>
</evidence>
<evidence type="ECO:0000256" key="1">
    <source>
        <dbReference type="ARBA" id="ARBA00000900"/>
    </source>
</evidence>
<evidence type="ECO:0000256" key="9">
    <source>
        <dbReference type="ARBA" id="ARBA00023235"/>
    </source>
</evidence>
<evidence type="ECO:0000256" key="5">
    <source>
        <dbReference type="ARBA" id="ARBA00007930"/>
    </source>
</evidence>
<dbReference type="PROSITE" id="PS50011">
    <property type="entry name" value="PROTEIN_KINASE_DOM"/>
    <property type="match status" value="1"/>
</dbReference>
<keyword evidence="10" id="KW-0539">Nucleus</keyword>
<keyword evidence="9" id="KW-0413">Isomerase</keyword>
<feature type="domain" description="U-box" evidence="15">
    <location>
        <begin position="34"/>
        <end position="107"/>
    </location>
</feature>
<dbReference type="Pfam" id="PF00160">
    <property type="entry name" value="Pro_isomerase"/>
    <property type="match status" value="1"/>
</dbReference>
<dbReference type="PROSITE" id="PS50072">
    <property type="entry name" value="CSA_PPIASE_2"/>
    <property type="match status" value="1"/>
</dbReference>
<evidence type="ECO:0000259" key="14">
    <source>
        <dbReference type="PROSITE" id="PS50072"/>
    </source>
</evidence>
<dbReference type="FunFam" id="2.40.100.10:FF:000014">
    <property type="entry name" value="Peptidyl-prolyl cis-trans isomerase cyp65"/>
    <property type="match status" value="1"/>
</dbReference>
<evidence type="ECO:0000256" key="4">
    <source>
        <dbReference type="ARBA" id="ARBA00004123"/>
    </source>
</evidence>
<sequence>MGKNRHSKDRLFITQTEHKYLYGGKKPEIRRAYKRLPFNCCAITLCPFANPVCSREGHLFDLEAVVPYVKKHQINPVTGKPLALKELIQLHFSKNSQGEYFCPVTYKVFTDNTKIAAIATTGNVFCYEAIEELNIKPKNWTDLISGAKFKRKDIIILQDPQDFSNREIENFEHLRRAKASEHNASTTTPARNIRTNAATDRILHELEAKRAAQKDLADKIKRGADGVSEKDKIVASLTHSNMSKEEEATANKTTGSGKLQYSQFTAGECSSSFTSSVRAPVTNNAMALASEQELLERRWQAVRKLKKKGLVRLETTFGEINLEVDCDFVPQTADNFMSLCQKKYYDGVVFHRVIKGFMMQGGDPTGTGRGGESIWKKPFRDEIDSRLSHDSRGVLSMANSGPGTNNSQFFITFKACPHLDKKHAVFGRVVGGMDVLDAVEHAEIGAEDRPIEDVRIKNVQVFANPFQEYEEALAQGLDVVQVAKEKAIREAKPQVQGTVLKVGGKWVAYDDLGEVDVASIPTSETTKDENVGKYLKPKSDATLKKRSLEPAVPVAIESKKKSKKQSSSGFGNFSQWERRDCSMDKYVVEKVIGEGTYGIVYKAKEKASGDYVAIKKFKSTGDEQLSKREIQACSMLSHPYIVSYRNSFRHEGLLHLVFDFVSFAIFRRLTTISDIKPDNILIDENGDIKLCDFGVARTVQFEGDPLSDYVSTRWYRPPEQELRLDRYSFDADIWSVGCVLMELLTESAKMDVILSRAGLSAAQQRTLCFDAVKDEVKQTEVKLTDAIASLKRLQDVVRVARDVHNAQRSVVTLPPDAEASVKGMAQSSEQIGPILREIQCMLNAFTISCRSRESSRYSTEDEDEEQTSLPVNHERARRQYVEPPSSGPYRASGLGSSGGVMNPRKGDPASAPTPSFFRQSEKKVAQVIDGLEKRLSKLSGEEQDDVVSTSIKSALKVARLAQIKGEEASVQVAVNNARAAASEFLDRDSSSSDIFDRLEDLRQILAVVVRAALETDGKLEGSGLRDLFNLLKNLQDTFPGSAARFKWCSTQLRKFITQKYKRPAQISVADQEKLSSVVAEARGWE</sequence>
<gene>
    <name evidence="16" type="ORF">JG687_00016384</name>
</gene>
<comment type="similarity">
    <text evidence="5">Belongs to the cyclophilin-type PPIase family. PPIL2 subfamily.</text>
</comment>
<proteinExistence type="inferred from homology"/>
<dbReference type="PANTHER" id="PTHR45625:SF1">
    <property type="entry name" value="RING-TYPE E3 UBIQUITIN-PROTEIN LIGASE PPIL2"/>
    <property type="match status" value="1"/>
</dbReference>
<evidence type="ECO:0000256" key="11">
    <source>
        <dbReference type="PROSITE-ProRule" id="PRU10141"/>
    </source>
</evidence>
<dbReference type="SMART" id="SM00504">
    <property type="entry name" value="Ubox"/>
    <property type="match status" value="1"/>
</dbReference>
<dbReference type="InterPro" id="IPR000719">
    <property type="entry name" value="Prot_kinase_dom"/>
</dbReference>
<feature type="domain" description="Protein kinase" evidence="13">
    <location>
        <begin position="586"/>
        <end position="835"/>
    </location>
</feature>
<dbReference type="InterPro" id="IPR017441">
    <property type="entry name" value="Protein_kinase_ATP_BS"/>
</dbReference>
<feature type="domain" description="PPIase cyclophilin-type" evidence="14">
    <location>
        <begin position="314"/>
        <end position="461"/>
    </location>
</feature>
<keyword evidence="7" id="KW-0833">Ubl conjugation pathway</keyword>
<dbReference type="PROSITE" id="PS00170">
    <property type="entry name" value="CSA_PPIASE_1"/>
    <property type="match status" value="1"/>
</dbReference>
<evidence type="ECO:0000256" key="10">
    <source>
        <dbReference type="ARBA" id="ARBA00023242"/>
    </source>
</evidence>
<dbReference type="GO" id="GO:0004672">
    <property type="term" value="F:protein kinase activity"/>
    <property type="evidence" value="ECO:0007669"/>
    <property type="project" value="InterPro"/>
</dbReference>
<evidence type="ECO:0000256" key="6">
    <source>
        <dbReference type="ARBA" id="ARBA00022679"/>
    </source>
</evidence>
<dbReference type="PANTHER" id="PTHR45625">
    <property type="entry name" value="PEPTIDYL-PROLYL CIS-TRANS ISOMERASE-RELATED"/>
    <property type="match status" value="1"/>
</dbReference>
<feature type="non-terminal residue" evidence="16">
    <location>
        <position position="1"/>
    </location>
</feature>
<evidence type="ECO:0000256" key="3">
    <source>
        <dbReference type="ARBA" id="ARBA00003697"/>
    </source>
</evidence>
<dbReference type="PROSITE" id="PS00107">
    <property type="entry name" value="PROTEIN_KINASE_ATP"/>
    <property type="match status" value="1"/>
</dbReference>
<dbReference type="Pfam" id="PF04641">
    <property type="entry name" value="Rtf2"/>
    <property type="match status" value="1"/>
</dbReference>
<dbReference type="GO" id="GO:0003755">
    <property type="term" value="F:peptidyl-prolyl cis-trans isomerase activity"/>
    <property type="evidence" value="ECO:0007669"/>
    <property type="project" value="UniProtKB-KW"/>
</dbReference>
<evidence type="ECO:0000313" key="17">
    <source>
        <dbReference type="Proteomes" id="UP000688947"/>
    </source>
</evidence>
<dbReference type="InterPro" id="IPR044666">
    <property type="entry name" value="Cyclophilin_A-like"/>
</dbReference>
<protein>
    <recommendedName>
        <fullName evidence="18">RING-type E3 ubiquitin transferase</fullName>
    </recommendedName>
</protein>
<evidence type="ECO:0000259" key="13">
    <source>
        <dbReference type="PROSITE" id="PS50011"/>
    </source>
</evidence>
<dbReference type="GO" id="GO:0071013">
    <property type="term" value="C:catalytic step 2 spliceosome"/>
    <property type="evidence" value="ECO:0007669"/>
    <property type="project" value="TreeGrafter"/>
</dbReference>
<evidence type="ECO:0000256" key="7">
    <source>
        <dbReference type="ARBA" id="ARBA00022786"/>
    </source>
</evidence>
<dbReference type="GO" id="GO:0000209">
    <property type="term" value="P:protein polyubiquitination"/>
    <property type="evidence" value="ECO:0007669"/>
    <property type="project" value="TreeGrafter"/>
</dbReference>
<dbReference type="EMBL" id="JAENGZ010001639">
    <property type="protein sequence ID" value="KAG6947007.1"/>
    <property type="molecule type" value="Genomic_DNA"/>
</dbReference>
<dbReference type="VEuPathDB" id="FungiDB:PC110_g12478"/>
<name>A0A8T1TUL4_9STRA</name>
<dbReference type="VEuPathDB" id="FungiDB:PC110_g12477"/>
<evidence type="ECO:0000259" key="15">
    <source>
        <dbReference type="PROSITE" id="PS51698"/>
    </source>
</evidence>
<accession>A0A8T1TUL4</accession>
<comment type="catalytic activity">
    <reaction evidence="1">
        <text>S-ubiquitinyl-[E2 ubiquitin-conjugating enzyme]-L-cysteine + [acceptor protein]-L-lysine = [E2 ubiquitin-conjugating enzyme]-L-cysteine + N(6)-ubiquitinyl-[acceptor protein]-L-lysine.</text>
        <dbReference type="EC" id="2.3.2.27"/>
    </reaction>
</comment>
<comment type="function">
    <text evidence="3">May catalyze the cis-trans isomerization of proline imidic peptide bonds in oligopeptides thereby assisting the folding of proteins. May also function as a chaperone, playing a role in intracellular transport of proteins. May also have a protein ubiquitin ligase activity acting as an E3 ubiquitin protein ligase or as a ubiquitin-ubiquitin ligase promoting elongation of ubiquitin chains on proteins.</text>
</comment>
<comment type="caution">
    <text evidence="16">The sequence shown here is derived from an EMBL/GenBank/DDBJ whole genome shotgun (WGS) entry which is preliminary data.</text>
</comment>
<dbReference type="OrthoDB" id="30774at2759"/>
<dbReference type="AlphaFoldDB" id="A0A8T1TUL4"/>
<comment type="subcellular location">
    <subcellularLocation>
        <location evidence="4">Nucleus</location>
    </subcellularLocation>
</comment>
<keyword evidence="8" id="KW-0697">Rotamase</keyword>
<dbReference type="GO" id="GO:0006457">
    <property type="term" value="P:protein folding"/>
    <property type="evidence" value="ECO:0007669"/>
    <property type="project" value="InterPro"/>
</dbReference>
<evidence type="ECO:0000256" key="2">
    <source>
        <dbReference type="ARBA" id="ARBA00000971"/>
    </source>
</evidence>
<dbReference type="Pfam" id="PF00069">
    <property type="entry name" value="Pkinase"/>
    <property type="match status" value="2"/>
</dbReference>
<comment type="catalytic activity">
    <reaction evidence="2">
        <text>[protein]-peptidylproline (omega=180) = [protein]-peptidylproline (omega=0)</text>
        <dbReference type="Rhea" id="RHEA:16237"/>
        <dbReference type="Rhea" id="RHEA-COMP:10747"/>
        <dbReference type="Rhea" id="RHEA-COMP:10748"/>
        <dbReference type="ChEBI" id="CHEBI:83833"/>
        <dbReference type="ChEBI" id="CHEBI:83834"/>
        <dbReference type="EC" id="5.2.1.8"/>
    </reaction>
</comment>
<keyword evidence="6" id="KW-0808">Transferase</keyword>